<protein>
    <submittedName>
        <fullName evidence="4">Class II aldolase/adducin family protein</fullName>
    </submittedName>
</protein>
<dbReference type="SMART" id="SM01007">
    <property type="entry name" value="Aldolase_II"/>
    <property type="match status" value="1"/>
</dbReference>
<keyword evidence="5" id="KW-1185">Reference proteome</keyword>
<feature type="domain" description="Class II aldolase/adducin N-terminal" evidence="3">
    <location>
        <begin position="3"/>
        <end position="212"/>
    </location>
</feature>
<keyword evidence="2" id="KW-0456">Lyase</keyword>
<dbReference type="GO" id="GO:0016832">
    <property type="term" value="F:aldehyde-lyase activity"/>
    <property type="evidence" value="ECO:0007669"/>
    <property type="project" value="TreeGrafter"/>
</dbReference>
<dbReference type="Proteomes" id="UP000027982">
    <property type="component" value="Chromosome"/>
</dbReference>
<dbReference type="GO" id="GO:0019323">
    <property type="term" value="P:pentose catabolic process"/>
    <property type="evidence" value="ECO:0007669"/>
    <property type="project" value="TreeGrafter"/>
</dbReference>
<dbReference type="Gene3D" id="3.40.225.10">
    <property type="entry name" value="Class II aldolase/adducin N-terminal domain"/>
    <property type="match status" value="1"/>
</dbReference>
<dbReference type="SUPFAM" id="SSF53639">
    <property type="entry name" value="AraD/HMP-PK domain-like"/>
    <property type="match status" value="1"/>
</dbReference>
<dbReference type="HOGENOM" id="CLU_1105848_0_0_0"/>
<keyword evidence="1" id="KW-0479">Metal-binding</keyword>
<dbReference type="PANTHER" id="PTHR22789:SF0">
    <property type="entry name" value="3-OXO-TETRONATE 4-PHOSPHATE DECARBOXYLASE-RELATED"/>
    <property type="match status" value="1"/>
</dbReference>
<sequence>MLDELVALSRVLGTREHDLAILAEGNASARVDAETFYVKASGFSMCGIGPDGFVLVRSRPILDAFDGPELDDAGVRSLLATCTDSEKRLPSVETFMHAYLLSLPDVHVVGHTHPTPLISLLSLEDAPQIASQRLFPDEVVLCGPESCYVPYADPGLPLALGIRTAVVEYAQRLGSLPKTIWLQNHGLIVLGKSTREVESGTLMAAKAARAWLGALSTGRPIHTMSADQVARIHNRPDEHYRQKLLWELRSA</sequence>
<dbReference type="KEGG" id="fgi:OP10G_2972"/>
<dbReference type="GO" id="GO:0005829">
    <property type="term" value="C:cytosol"/>
    <property type="evidence" value="ECO:0007669"/>
    <property type="project" value="TreeGrafter"/>
</dbReference>
<evidence type="ECO:0000256" key="1">
    <source>
        <dbReference type="ARBA" id="ARBA00022723"/>
    </source>
</evidence>
<evidence type="ECO:0000313" key="4">
    <source>
        <dbReference type="EMBL" id="AIE86340.1"/>
    </source>
</evidence>
<dbReference type="PANTHER" id="PTHR22789">
    <property type="entry name" value="FUCULOSE PHOSPHATE ALDOLASE"/>
    <property type="match status" value="1"/>
</dbReference>
<evidence type="ECO:0000259" key="3">
    <source>
        <dbReference type="SMART" id="SM01007"/>
    </source>
</evidence>
<evidence type="ECO:0000256" key="2">
    <source>
        <dbReference type="ARBA" id="ARBA00023239"/>
    </source>
</evidence>
<proteinExistence type="predicted"/>
<evidence type="ECO:0000313" key="5">
    <source>
        <dbReference type="Proteomes" id="UP000027982"/>
    </source>
</evidence>
<dbReference type="OrthoDB" id="9774430at2"/>
<dbReference type="InterPro" id="IPR050197">
    <property type="entry name" value="Aldolase_class_II_sugar_metab"/>
</dbReference>
<dbReference type="eggNOG" id="COG3347">
    <property type="taxonomic scope" value="Bacteria"/>
</dbReference>
<dbReference type="InterPro" id="IPR036409">
    <property type="entry name" value="Aldolase_II/adducin_N_sf"/>
</dbReference>
<reference evidence="4 5" key="1">
    <citation type="journal article" date="2014" name="PLoS ONE">
        <title>The first complete genome sequence of the class fimbriimonadia in the phylum armatimonadetes.</title>
        <authorList>
            <person name="Hu Z.Y."/>
            <person name="Wang Y.Z."/>
            <person name="Im W.T."/>
            <person name="Wang S.Y."/>
            <person name="Zhao G.P."/>
            <person name="Zheng H.J."/>
            <person name="Quan Z.X."/>
        </authorList>
    </citation>
    <scope>NUCLEOTIDE SEQUENCE [LARGE SCALE GENOMIC DNA]</scope>
    <source>
        <strain evidence="4">Gsoil 348</strain>
    </source>
</reference>
<dbReference type="RefSeq" id="WP_025229689.1">
    <property type="nucleotide sequence ID" value="NZ_CP007139.1"/>
</dbReference>
<dbReference type="GO" id="GO:0046872">
    <property type="term" value="F:metal ion binding"/>
    <property type="evidence" value="ECO:0007669"/>
    <property type="project" value="UniProtKB-KW"/>
</dbReference>
<dbReference type="STRING" id="661478.OP10G_2972"/>
<dbReference type="EMBL" id="CP007139">
    <property type="protein sequence ID" value="AIE86340.1"/>
    <property type="molecule type" value="Genomic_DNA"/>
</dbReference>
<accession>A0A068NU78</accession>
<dbReference type="AlphaFoldDB" id="A0A068NU78"/>
<organism evidence="4 5">
    <name type="scientific">Fimbriimonas ginsengisoli Gsoil 348</name>
    <dbReference type="NCBI Taxonomy" id="661478"/>
    <lineage>
        <taxon>Bacteria</taxon>
        <taxon>Bacillati</taxon>
        <taxon>Armatimonadota</taxon>
        <taxon>Fimbriimonadia</taxon>
        <taxon>Fimbriimonadales</taxon>
        <taxon>Fimbriimonadaceae</taxon>
        <taxon>Fimbriimonas</taxon>
    </lineage>
</organism>
<gene>
    <name evidence="4" type="ORF">OP10G_2972</name>
</gene>
<dbReference type="InterPro" id="IPR001303">
    <property type="entry name" value="Aldolase_II/adducin_N"/>
</dbReference>
<dbReference type="Pfam" id="PF00596">
    <property type="entry name" value="Aldolase_II"/>
    <property type="match status" value="1"/>
</dbReference>
<name>A0A068NU78_FIMGI</name>